<proteinExistence type="predicted"/>
<comment type="subcellular location">
    <subcellularLocation>
        <location evidence="1">Secreted</location>
    </subcellularLocation>
</comment>
<comment type="caution">
    <text evidence="5">The sequence shown here is derived from an EMBL/GenBank/DDBJ whole genome shotgun (WGS) entry which is preliminary data.</text>
</comment>
<feature type="chain" id="PRO_5021337877" description="Single domain-containing protein" evidence="3">
    <location>
        <begin position="23"/>
        <end position="107"/>
    </location>
</feature>
<dbReference type="Pfam" id="PF15430">
    <property type="entry name" value="SVWC"/>
    <property type="match status" value="1"/>
</dbReference>
<sequence>MRPCILLVVAISLLYLSLPTDASEARGFTDTSNGYCEGDYGKIKVGETGYDDKRCLRILCSQGTYTMQGCGLVSFNGPDNCKLVAHEGHYPNCCKQFIQCDGDSDSK</sequence>
<name>A0A4Y2DL17_ARAVE</name>
<evidence type="ECO:0000313" key="5">
    <source>
        <dbReference type="EMBL" id="GBM16897.1"/>
    </source>
</evidence>
<keyword evidence="2" id="KW-0964">Secreted</keyword>
<reference evidence="5 6" key="1">
    <citation type="journal article" date="2019" name="Sci. Rep.">
        <title>Orb-weaving spider Araneus ventricosus genome elucidates the spidroin gene catalogue.</title>
        <authorList>
            <person name="Kono N."/>
            <person name="Nakamura H."/>
            <person name="Ohtoshi R."/>
            <person name="Moran D.A.P."/>
            <person name="Shinohara A."/>
            <person name="Yoshida Y."/>
            <person name="Fujiwara M."/>
            <person name="Mori M."/>
            <person name="Tomita M."/>
            <person name="Arakawa K."/>
        </authorList>
    </citation>
    <scope>NUCLEOTIDE SEQUENCE [LARGE SCALE GENOMIC DNA]</scope>
</reference>
<organism evidence="5 6">
    <name type="scientific">Araneus ventricosus</name>
    <name type="common">Orbweaver spider</name>
    <name type="synonym">Epeira ventricosa</name>
    <dbReference type="NCBI Taxonomy" id="182803"/>
    <lineage>
        <taxon>Eukaryota</taxon>
        <taxon>Metazoa</taxon>
        <taxon>Ecdysozoa</taxon>
        <taxon>Arthropoda</taxon>
        <taxon>Chelicerata</taxon>
        <taxon>Arachnida</taxon>
        <taxon>Araneae</taxon>
        <taxon>Araneomorphae</taxon>
        <taxon>Entelegynae</taxon>
        <taxon>Araneoidea</taxon>
        <taxon>Araneidae</taxon>
        <taxon>Araneus</taxon>
    </lineage>
</organism>
<dbReference type="OrthoDB" id="6409530at2759"/>
<dbReference type="InterPro" id="IPR029277">
    <property type="entry name" value="SVWC_dom"/>
</dbReference>
<dbReference type="AlphaFoldDB" id="A0A4Y2DL17"/>
<evidence type="ECO:0000313" key="6">
    <source>
        <dbReference type="Proteomes" id="UP000499080"/>
    </source>
</evidence>
<gene>
    <name evidence="5" type="ORF">AVEN_267295_1</name>
</gene>
<evidence type="ECO:0000259" key="4">
    <source>
        <dbReference type="SMART" id="SM01318"/>
    </source>
</evidence>
<evidence type="ECO:0000256" key="1">
    <source>
        <dbReference type="ARBA" id="ARBA00004613"/>
    </source>
</evidence>
<keyword evidence="3" id="KW-0732">Signal</keyword>
<protein>
    <recommendedName>
        <fullName evidence="4">Single domain-containing protein</fullName>
    </recommendedName>
</protein>
<feature type="signal peptide" evidence="3">
    <location>
        <begin position="1"/>
        <end position="22"/>
    </location>
</feature>
<feature type="domain" description="Single" evidence="4">
    <location>
        <begin position="36"/>
        <end position="100"/>
    </location>
</feature>
<evidence type="ECO:0000256" key="2">
    <source>
        <dbReference type="ARBA" id="ARBA00022525"/>
    </source>
</evidence>
<dbReference type="EMBL" id="BGPR01000381">
    <property type="protein sequence ID" value="GBM16897.1"/>
    <property type="molecule type" value="Genomic_DNA"/>
</dbReference>
<dbReference type="Proteomes" id="UP000499080">
    <property type="component" value="Unassembled WGS sequence"/>
</dbReference>
<dbReference type="GO" id="GO:0005576">
    <property type="term" value="C:extracellular region"/>
    <property type="evidence" value="ECO:0007669"/>
    <property type="project" value="UniProtKB-SubCell"/>
</dbReference>
<keyword evidence="6" id="KW-1185">Reference proteome</keyword>
<evidence type="ECO:0000256" key="3">
    <source>
        <dbReference type="SAM" id="SignalP"/>
    </source>
</evidence>
<accession>A0A4Y2DL17</accession>
<dbReference type="SMART" id="SM01318">
    <property type="entry name" value="SVWC"/>
    <property type="match status" value="1"/>
</dbReference>